<keyword evidence="2" id="KW-0547">Nucleotide-binding</keyword>
<evidence type="ECO:0000259" key="7">
    <source>
        <dbReference type="PROSITE" id="PS50011"/>
    </source>
</evidence>
<dbReference type="InterPro" id="IPR011009">
    <property type="entry name" value="Kinase-like_dom_sf"/>
</dbReference>
<dbReference type="Pfam" id="PF08308">
    <property type="entry name" value="PEGA"/>
    <property type="match status" value="1"/>
</dbReference>
<dbReference type="PROSITE" id="PS50011">
    <property type="entry name" value="PROTEIN_KINASE_DOM"/>
    <property type="match status" value="1"/>
</dbReference>
<evidence type="ECO:0000313" key="8">
    <source>
        <dbReference type="EMBL" id="NBC40666.1"/>
    </source>
</evidence>
<evidence type="ECO:0000256" key="5">
    <source>
        <dbReference type="SAM" id="MobiDB-lite"/>
    </source>
</evidence>
<feature type="transmembrane region" description="Helical" evidence="6">
    <location>
        <begin position="583"/>
        <end position="603"/>
    </location>
</feature>
<dbReference type="SUPFAM" id="SSF56112">
    <property type="entry name" value="Protein kinase-like (PK-like)"/>
    <property type="match status" value="1"/>
</dbReference>
<keyword evidence="6" id="KW-0472">Membrane</keyword>
<dbReference type="Proteomes" id="UP000537825">
    <property type="component" value="Unassembled WGS sequence"/>
</dbReference>
<organism evidence="8 9">
    <name type="scientific">Corallococcus exiguus</name>
    <dbReference type="NCBI Taxonomy" id="83462"/>
    <lineage>
        <taxon>Bacteria</taxon>
        <taxon>Pseudomonadati</taxon>
        <taxon>Myxococcota</taxon>
        <taxon>Myxococcia</taxon>
        <taxon>Myxococcales</taxon>
        <taxon>Cystobacterineae</taxon>
        <taxon>Myxococcaceae</taxon>
        <taxon>Corallococcus</taxon>
    </lineage>
</organism>
<evidence type="ECO:0000256" key="4">
    <source>
        <dbReference type="ARBA" id="ARBA00022840"/>
    </source>
</evidence>
<dbReference type="EMBL" id="JAAAPK010000003">
    <property type="protein sequence ID" value="NBC40666.1"/>
    <property type="molecule type" value="Genomic_DNA"/>
</dbReference>
<reference evidence="8 9" key="1">
    <citation type="submission" date="2020-01" db="EMBL/GenBank/DDBJ databases">
        <title>The draft genome sequence of Corallococcus exiguus DSM 14696.</title>
        <authorList>
            <person name="Zhang X."/>
            <person name="Zhu H."/>
        </authorList>
    </citation>
    <scope>NUCLEOTIDE SEQUENCE [LARGE SCALE GENOMIC DNA]</scope>
    <source>
        <strain evidence="8 9">DSM 14696</strain>
    </source>
</reference>
<dbReference type="Gene3D" id="3.30.200.20">
    <property type="entry name" value="Phosphorylase Kinase, domain 1"/>
    <property type="match status" value="1"/>
</dbReference>
<feature type="region of interest" description="Disordered" evidence="5">
    <location>
        <begin position="423"/>
        <end position="573"/>
    </location>
</feature>
<feature type="domain" description="Protein kinase" evidence="7">
    <location>
        <begin position="16"/>
        <end position="291"/>
    </location>
</feature>
<comment type="caution">
    <text evidence="8">The sequence shown here is derived from an EMBL/GenBank/DDBJ whole genome shotgun (WGS) entry which is preliminary data.</text>
</comment>
<keyword evidence="1" id="KW-0808">Transferase</keyword>
<accession>A0A7X5BPH0</accession>
<evidence type="ECO:0000313" key="9">
    <source>
        <dbReference type="Proteomes" id="UP000537825"/>
    </source>
</evidence>
<dbReference type="Pfam" id="PF00069">
    <property type="entry name" value="Pkinase"/>
    <property type="match status" value="1"/>
</dbReference>
<keyword evidence="6" id="KW-1133">Transmembrane helix</keyword>
<dbReference type="GO" id="GO:0004674">
    <property type="term" value="F:protein serine/threonine kinase activity"/>
    <property type="evidence" value="ECO:0007669"/>
    <property type="project" value="TreeGrafter"/>
</dbReference>
<dbReference type="InterPro" id="IPR000719">
    <property type="entry name" value="Prot_kinase_dom"/>
</dbReference>
<keyword evidence="9" id="KW-1185">Reference proteome</keyword>
<gene>
    <name evidence="8" type="ORF">GTZ93_12590</name>
</gene>
<dbReference type="PANTHER" id="PTHR43289">
    <property type="entry name" value="MITOGEN-ACTIVATED PROTEIN KINASE KINASE KINASE 20-RELATED"/>
    <property type="match status" value="1"/>
</dbReference>
<dbReference type="GO" id="GO:0005524">
    <property type="term" value="F:ATP binding"/>
    <property type="evidence" value="ECO:0007669"/>
    <property type="project" value="UniProtKB-KW"/>
</dbReference>
<keyword evidence="4" id="KW-0067">ATP-binding</keyword>
<evidence type="ECO:0000256" key="3">
    <source>
        <dbReference type="ARBA" id="ARBA00022777"/>
    </source>
</evidence>
<dbReference type="AlphaFoldDB" id="A0A7X5BPH0"/>
<dbReference type="CDD" id="cd14014">
    <property type="entry name" value="STKc_PknB_like"/>
    <property type="match status" value="1"/>
</dbReference>
<dbReference type="RefSeq" id="WP_139919999.1">
    <property type="nucleotide sequence ID" value="NZ_CBCSLE010000069.1"/>
</dbReference>
<evidence type="ECO:0000256" key="2">
    <source>
        <dbReference type="ARBA" id="ARBA00022741"/>
    </source>
</evidence>
<evidence type="ECO:0000256" key="1">
    <source>
        <dbReference type="ARBA" id="ARBA00022679"/>
    </source>
</evidence>
<protein>
    <submittedName>
        <fullName evidence="8">Protein kinase</fullName>
    </submittedName>
</protein>
<dbReference type="PANTHER" id="PTHR43289:SF6">
    <property type="entry name" value="SERINE_THREONINE-PROTEIN KINASE NEKL-3"/>
    <property type="match status" value="1"/>
</dbReference>
<name>A0A7X5BPH0_9BACT</name>
<dbReference type="Gene3D" id="1.10.510.10">
    <property type="entry name" value="Transferase(Phosphotransferase) domain 1"/>
    <property type="match status" value="1"/>
</dbReference>
<dbReference type="PROSITE" id="PS00109">
    <property type="entry name" value="PROTEIN_KINASE_TYR"/>
    <property type="match status" value="1"/>
</dbReference>
<keyword evidence="3 8" id="KW-0418">Kinase</keyword>
<feature type="compositionally biased region" description="Pro residues" evidence="5">
    <location>
        <begin position="533"/>
        <end position="544"/>
    </location>
</feature>
<feature type="compositionally biased region" description="Basic and acidic residues" evidence="5">
    <location>
        <begin position="555"/>
        <end position="565"/>
    </location>
</feature>
<sequence>MTTSQPKRQPIPFGKYLLLDRVNIGGMAEVWRGKQFGASGFERLVAIKRILPNIAEDEEFISMFIDEAKISVQLTHANIAQIYELGQIASSYFISMEYIPGKDMRAIFDRCRKKGEPAPVPLVAFCVAKMCEGLDYAHRKKDGMGRELNIVHRDISPQNVLVSFEGEVKVIDFGIAKAAGKATKTQAGILKGKFGYMSPEQIRGLPLDRRSDVFAIGVCLYEMLTGERLFVGDSDFSVLEKVRKAEVPSPSTYNRRIPEALERIVLKSLAKDVEERYQYASELGDDLQRFLLTSDSIFGRKDLMQYMKSTFAEEVEREKQRLAEYADIRAPDGMLAAIEAGYSGPSPVPTQSMTNIPAVAPSAPAVEPVSAPPPRASNSGANPQGARRSPTLAALPKLTAAPAAPSPKEDEELATQMVDRDAVFNDSPEPTTQPGAAIGRAVTPLESPAAPDDDDGEDVAGRTAVIPPLSSLPQPPAPPRLSQNSAPVLSAAPPRPSLTNVPTLMANDGPMPRPTPNRGNDGPPQRLHRPDPLPEPLPRSPAPPVLNNGNAPRPPAKEGRQRNAPEQEAPARGLGIKGMDKRLLYGAVGLASLFLLVGVALVFSPSKPAQGYVMVELKTLEAKDIAMVSINAGPPEKFPPNGFALKPMSVGNVLVVVTAPGYEAFNQSAMVSEGTNATQVPVVLKKQARSVVVVFKTQPEDAEVKIDNQVARKQGVREQVLRDFSLSNDAPLVEVTAAGYVPFVKKMAVNNNGLDVVANLERAPVEVRVESTPEGAAIFQGKQDLGFVTPATIRVPWGTRELTLKAKCHSDEDVSVGTPSPAGSTVKVDATLKKQARCRD</sequence>
<feature type="region of interest" description="Disordered" evidence="5">
    <location>
        <begin position="363"/>
        <end position="389"/>
    </location>
</feature>
<dbReference type="InterPro" id="IPR013229">
    <property type="entry name" value="PEGA"/>
</dbReference>
<proteinExistence type="predicted"/>
<evidence type="ECO:0000256" key="6">
    <source>
        <dbReference type="SAM" id="Phobius"/>
    </source>
</evidence>
<dbReference type="InterPro" id="IPR008266">
    <property type="entry name" value="Tyr_kinase_AS"/>
</dbReference>
<keyword evidence="6" id="KW-0812">Transmembrane</keyword>